<reference evidence="1 2" key="1">
    <citation type="submission" date="2020-08" db="EMBL/GenBank/DDBJ databases">
        <title>Sequencing the genomes of 1000 actinobacteria strains.</title>
        <authorList>
            <person name="Klenk H.-P."/>
        </authorList>
    </citation>
    <scope>NUCLEOTIDE SEQUENCE [LARGE SCALE GENOMIC DNA]</scope>
    <source>
        <strain evidence="1 2">DSM 44786</strain>
    </source>
</reference>
<protein>
    <recommendedName>
        <fullName evidence="3">DUF1857 family protein</fullName>
    </recommendedName>
</protein>
<dbReference type="Gene3D" id="3.30.530.20">
    <property type="match status" value="1"/>
</dbReference>
<sequence length="166" mass="17862">MSAVTIAWTIPVNSGATPECEQLDARGLWRQLLAKAENPVPYLPAITECTVLDRFSGGFTRSIVRDGRTVFQRVEVEPGESVLYRQPADPEIKAIGNRIDRTEDGALALTISVELAPAGIERAVRESRFLEAADAYFTDALRASIDEIRAAGPALDAPSAGLTHAA</sequence>
<keyword evidence="2" id="KW-1185">Reference proteome</keyword>
<dbReference type="AlphaFoldDB" id="A0A7W7SCT8"/>
<organism evidence="1 2">
    <name type="scientific">Kitasatospora gansuensis</name>
    <dbReference type="NCBI Taxonomy" id="258050"/>
    <lineage>
        <taxon>Bacteria</taxon>
        <taxon>Bacillati</taxon>
        <taxon>Actinomycetota</taxon>
        <taxon>Actinomycetes</taxon>
        <taxon>Kitasatosporales</taxon>
        <taxon>Streptomycetaceae</taxon>
        <taxon>Kitasatospora</taxon>
    </lineage>
</organism>
<dbReference type="InterPro" id="IPR023393">
    <property type="entry name" value="START-like_dom_sf"/>
</dbReference>
<name>A0A7W7SCT8_9ACTN</name>
<dbReference type="Proteomes" id="UP000573327">
    <property type="component" value="Unassembled WGS sequence"/>
</dbReference>
<evidence type="ECO:0000313" key="2">
    <source>
        <dbReference type="Proteomes" id="UP000573327"/>
    </source>
</evidence>
<evidence type="ECO:0000313" key="1">
    <source>
        <dbReference type="EMBL" id="MBB4948111.1"/>
    </source>
</evidence>
<dbReference type="EMBL" id="JACHJR010000001">
    <property type="protein sequence ID" value="MBB4948111.1"/>
    <property type="molecule type" value="Genomic_DNA"/>
</dbReference>
<gene>
    <name evidence="1" type="ORF">F4556_003646</name>
</gene>
<accession>A0A7W7SCT8</accession>
<dbReference type="Pfam" id="PF08982">
    <property type="entry name" value="AtaL"/>
    <property type="match status" value="1"/>
</dbReference>
<dbReference type="InterPro" id="IPR015075">
    <property type="entry name" value="AtaL"/>
</dbReference>
<proteinExistence type="predicted"/>
<comment type="caution">
    <text evidence="1">The sequence shown here is derived from an EMBL/GenBank/DDBJ whole genome shotgun (WGS) entry which is preliminary data.</text>
</comment>
<dbReference type="SUPFAM" id="SSF55961">
    <property type="entry name" value="Bet v1-like"/>
    <property type="match status" value="1"/>
</dbReference>
<evidence type="ECO:0008006" key="3">
    <source>
        <dbReference type="Google" id="ProtNLM"/>
    </source>
</evidence>
<dbReference type="RefSeq" id="WP_184917097.1">
    <property type="nucleotide sequence ID" value="NZ_JACHJR010000001.1"/>
</dbReference>